<evidence type="ECO:0000259" key="8">
    <source>
        <dbReference type="Pfam" id="PF00441"/>
    </source>
</evidence>
<evidence type="ECO:0000313" key="12">
    <source>
        <dbReference type="Proteomes" id="UP000564573"/>
    </source>
</evidence>
<accession>A0A839XKA1</accession>
<dbReference type="InterPro" id="IPR006091">
    <property type="entry name" value="Acyl-CoA_Oxase/DH_mid-dom"/>
</dbReference>
<comment type="cofactor">
    <cofactor evidence="1 6">
        <name>FAD</name>
        <dbReference type="ChEBI" id="CHEBI:57692"/>
    </cofactor>
</comment>
<dbReference type="SUPFAM" id="SSF56645">
    <property type="entry name" value="Acyl-CoA dehydrogenase NM domain-like"/>
    <property type="match status" value="1"/>
</dbReference>
<evidence type="ECO:0000256" key="6">
    <source>
        <dbReference type="RuleBase" id="RU362125"/>
    </source>
</evidence>
<dbReference type="InterPro" id="IPR036250">
    <property type="entry name" value="AcylCo_DH-like_C"/>
</dbReference>
<sequence length="434" mass="46126">MRIAYTPEHDRLRDELRAYFATLMTPELRDGLRTEGHGTGGTPAGEGAAGGNGGPPAGEGVAGGNGGPPANEGVAGGGEYGDGVAYKEIVRRLGEDGWLALGWPQEYGGQARSMLDQLIFTDEAAIAGVPVPFLTINTIGPTIMRYGTPEQKEYFLPRIASGRLHFAIGYSEPDAGTDLAALRTRAVRDGDEYVINGQKMWTSLIEYADYVWLAARTDPDAKRHKGISVLAVPTSAAGFSWTKVHTVAGPGTSATYYSDVRVPVSARIAEENAGWPLITNQLNHERVALTSAAPLQAALEEVVTWAREAKRADGSRVIDQEWVRAHLARVHAHADYLKLRNWKIASTADAGGVAPADASATKVFGTELATEAYRLLLEVLGAGGLVREGSPGAVLQGRIERAHRSALILTFGGGTNEIQRDIIGATALGLPVTR</sequence>
<evidence type="ECO:0000259" key="9">
    <source>
        <dbReference type="Pfam" id="PF02770"/>
    </source>
</evidence>
<dbReference type="Gene3D" id="1.20.140.10">
    <property type="entry name" value="Butyryl-CoA Dehydrogenase, subunit A, domain 3"/>
    <property type="match status" value="1"/>
</dbReference>
<feature type="domain" description="Acyl-CoA oxidase/dehydrogenase middle" evidence="9">
    <location>
        <begin position="167"/>
        <end position="251"/>
    </location>
</feature>
<reference evidence="11 12" key="1">
    <citation type="submission" date="2020-08" db="EMBL/GenBank/DDBJ databases">
        <title>Sequencing the genomes of 1000 actinobacteria strains.</title>
        <authorList>
            <person name="Klenk H.-P."/>
        </authorList>
    </citation>
    <scope>NUCLEOTIDE SEQUENCE [LARGE SCALE GENOMIC DNA]</scope>
    <source>
        <strain evidence="11 12">DSM 45267</strain>
    </source>
</reference>
<evidence type="ECO:0000256" key="2">
    <source>
        <dbReference type="ARBA" id="ARBA00009347"/>
    </source>
</evidence>
<keyword evidence="4 6" id="KW-0274">FAD</keyword>
<gene>
    <name evidence="11" type="ORF">FB384_003256</name>
</gene>
<evidence type="ECO:0000256" key="3">
    <source>
        <dbReference type="ARBA" id="ARBA00022630"/>
    </source>
</evidence>
<dbReference type="Pfam" id="PF00441">
    <property type="entry name" value="Acyl-CoA_dh_1"/>
    <property type="match status" value="1"/>
</dbReference>
<protein>
    <recommendedName>
        <fullName evidence="13">Acyl-CoA dehydrogenase</fullName>
    </recommendedName>
</protein>
<name>A0A839XKA1_9PSEU</name>
<keyword evidence="12" id="KW-1185">Reference proteome</keyword>
<dbReference type="Gene3D" id="1.10.540.10">
    <property type="entry name" value="Acyl-CoA dehydrogenase/oxidase, N-terminal domain"/>
    <property type="match status" value="1"/>
</dbReference>
<dbReference type="RefSeq" id="WP_228726044.1">
    <property type="nucleotide sequence ID" value="NZ_JACIBS010000001.1"/>
</dbReference>
<dbReference type="InterPro" id="IPR037069">
    <property type="entry name" value="AcylCoA_DH/ox_N_sf"/>
</dbReference>
<dbReference type="SUPFAM" id="SSF47203">
    <property type="entry name" value="Acyl-CoA dehydrogenase C-terminal domain-like"/>
    <property type="match status" value="1"/>
</dbReference>
<comment type="similarity">
    <text evidence="2 6">Belongs to the acyl-CoA dehydrogenase family.</text>
</comment>
<evidence type="ECO:0000259" key="10">
    <source>
        <dbReference type="Pfam" id="PF02771"/>
    </source>
</evidence>
<dbReference type="Pfam" id="PF02770">
    <property type="entry name" value="Acyl-CoA_dh_M"/>
    <property type="match status" value="1"/>
</dbReference>
<dbReference type="GO" id="GO:0050660">
    <property type="term" value="F:flavin adenine dinucleotide binding"/>
    <property type="evidence" value="ECO:0007669"/>
    <property type="project" value="InterPro"/>
</dbReference>
<dbReference type="InterPro" id="IPR009100">
    <property type="entry name" value="AcylCoA_DH/oxidase_NM_dom_sf"/>
</dbReference>
<feature type="compositionally biased region" description="Gly residues" evidence="7">
    <location>
        <begin position="37"/>
        <end position="67"/>
    </location>
</feature>
<dbReference type="Pfam" id="PF02771">
    <property type="entry name" value="Acyl-CoA_dh_N"/>
    <property type="match status" value="1"/>
</dbReference>
<dbReference type="Proteomes" id="UP000564573">
    <property type="component" value="Unassembled WGS sequence"/>
</dbReference>
<comment type="caution">
    <text evidence="11">The sequence shown here is derived from an EMBL/GenBank/DDBJ whole genome shotgun (WGS) entry which is preliminary data.</text>
</comment>
<dbReference type="AlphaFoldDB" id="A0A839XKA1"/>
<dbReference type="GO" id="GO:0005886">
    <property type="term" value="C:plasma membrane"/>
    <property type="evidence" value="ECO:0007669"/>
    <property type="project" value="TreeGrafter"/>
</dbReference>
<dbReference type="InterPro" id="IPR009075">
    <property type="entry name" value="AcylCo_DH/oxidase_C"/>
</dbReference>
<evidence type="ECO:0000256" key="4">
    <source>
        <dbReference type="ARBA" id="ARBA00022827"/>
    </source>
</evidence>
<dbReference type="GO" id="GO:0016627">
    <property type="term" value="F:oxidoreductase activity, acting on the CH-CH group of donors"/>
    <property type="evidence" value="ECO:0007669"/>
    <property type="project" value="InterPro"/>
</dbReference>
<dbReference type="InterPro" id="IPR013786">
    <property type="entry name" value="AcylCoA_DH/ox_N"/>
</dbReference>
<evidence type="ECO:0000256" key="5">
    <source>
        <dbReference type="ARBA" id="ARBA00023002"/>
    </source>
</evidence>
<evidence type="ECO:0000313" key="11">
    <source>
        <dbReference type="EMBL" id="MBB3664352.1"/>
    </source>
</evidence>
<dbReference type="Gene3D" id="2.40.110.10">
    <property type="entry name" value="Butyryl-CoA Dehydrogenase, subunit A, domain 2"/>
    <property type="match status" value="1"/>
</dbReference>
<proteinExistence type="inferred from homology"/>
<dbReference type="PANTHER" id="PTHR43292:SF3">
    <property type="entry name" value="ACYL-COA DEHYDROGENASE FADE29"/>
    <property type="match status" value="1"/>
</dbReference>
<evidence type="ECO:0008006" key="13">
    <source>
        <dbReference type="Google" id="ProtNLM"/>
    </source>
</evidence>
<keyword evidence="5 6" id="KW-0560">Oxidoreductase</keyword>
<dbReference type="InterPro" id="IPR046373">
    <property type="entry name" value="Acyl-CoA_Oxase/DH_mid-dom_sf"/>
</dbReference>
<organism evidence="11 12">
    <name type="scientific">Prauserella sediminis</name>
    <dbReference type="NCBI Taxonomy" id="577680"/>
    <lineage>
        <taxon>Bacteria</taxon>
        <taxon>Bacillati</taxon>
        <taxon>Actinomycetota</taxon>
        <taxon>Actinomycetes</taxon>
        <taxon>Pseudonocardiales</taxon>
        <taxon>Pseudonocardiaceae</taxon>
        <taxon>Prauserella</taxon>
        <taxon>Prauserella salsuginis group</taxon>
    </lineage>
</organism>
<dbReference type="PANTHER" id="PTHR43292">
    <property type="entry name" value="ACYL-COA DEHYDROGENASE"/>
    <property type="match status" value="1"/>
</dbReference>
<feature type="domain" description="Acyl-CoA dehydrogenase/oxidase N-terminal" evidence="10">
    <location>
        <begin position="87"/>
        <end position="162"/>
    </location>
</feature>
<evidence type="ECO:0000256" key="1">
    <source>
        <dbReference type="ARBA" id="ARBA00001974"/>
    </source>
</evidence>
<dbReference type="EMBL" id="JACIBS010000001">
    <property type="protein sequence ID" value="MBB3664352.1"/>
    <property type="molecule type" value="Genomic_DNA"/>
</dbReference>
<feature type="region of interest" description="Disordered" evidence="7">
    <location>
        <begin position="30"/>
        <end position="76"/>
    </location>
</feature>
<evidence type="ECO:0000256" key="7">
    <source>
        <dbReference type="SAM" id="MobiDB-lite"/>
    </source>
</evidence>
<feature type="domain" description="Acyl-CoA dehydrogenase/oxidase C-terminal" evidence="8">
    <location>
        <begin position="272"/>
        <end position="426"/>
    </location>
</feature>
<keyword evidence="3 6" id="KW-0285">Flavoprotein</keyword>
<dbReference type="InterPro" id="IPR052161">
    <property type="entry name" value="Mycobact_Acyl-CoA_DH"/>
</dbReference>